<organism evidence="2 3">
    <name type="scientific">Saccharothrix tamanrassetensis</name>
    <dbReference type="NCBI Taxonomy" id="1051531"/>
    <lineage>
        <taxon>Bacteria</taxon>
        <taxon>Bacillati</taxon>
        <taxon>Actinomycetota</taxon>
        <taxon>Actinomycetes</taxon>
        <taxon>Pseudonocardiales</taxon>
        <taxon>Pseudonocardiaceae</taxon>
        <taxon>Saccharothrix</taxon>
    </lineage>
</organism>
<protein>
    <submittedName>
        <fullName evidence="2">Putative cupredoxin-like copper-binding protein</fullName>
    </submittedName>
</protein>
<accession>A0A841CFI5</accession>
<comment type="caution">
    <text evidence="2">The sequence shown here is derived from an EMBL/GenBank/DDBJ whole genome shotgun (WGS) entry which is preliminary data.</text>
</comment>
<name>A0A841CFI5_9PSEU</name>
<dbReference type="Pfam" id="PF13349">
    <property type="entry name" value="DUF4097"/>
    <property type="match status" value="1"/>
</dbReference>
<dbReference type="EMBL" id="JACHJN010000002">
    <property type="protein sequence ID" value="MBB5954466.1"/>
    <property type="molecule type" value="Genomic_DNA"/>
</dbReference>
<evidence type="ECO:0000313" key="3">
    <source>
        <dbReference type="Proteomes" id="UP000547510"/>
    </source>
</evidence>
<gene>
    <name evidence="2" type="ORF">FHS29_001036</name>
</gene>
<evidence type="ECO:0000313" key="2">
    <source>
        <dbReference type="EMBL" id="MBB5954466.1"/>
    </source>
</evidence>
<dbReference type="RefSeq" id="WP_184688777.1">
    <property type="nucleotide sequence ID" value="NZ_JACHJN010000002.1"/>
</dbReference>
<dbReference type="InterPro" id="IPR025164">
    <property type="entry name" value="Toastrack_DUF4097"/>
</dbReference>
<dbReference type="Proteomes" id="UP000547510">
    <property type="component" value="Unassembled WGS sequence"/>
</dbReference>
<feature type="domain" description="DUF4097" evidence="1">
    <location>
        <begin position="92"/>
        <end position="267"/>
    </location>
</feature>
<evidence type="ECO:0000259" key="1">
    <source>
        <dbReference type="Pfam" id="PF13349"/>
    </source>
</evidence>
<dbReference type="AlphaFoldDB" id="A0A841CFI5"/>
<reference evidence="2 3" key="1">
    <citation type="submission" date="2020-08" db="EMBL/GenBank/DDBJ databases">
        <title>Genomic Encyclopedia of Type Strains, Phase III (KMG-III): the genomes of soil and plant-associated and newly described type strains.</title>
        <authorList>
            <person name="Whitman W."/>
        </authorList>
    </citation>
    <scope>NUCLEOTIDE SEQUENCE [LARGE SCALE GENOMIC DNA]</scope>
    <source>
        <strain evidence="2 3">CECT 8640</strain>
    </source>
</reference>
<proteinExistence type="predicted"/>
<keyword evidence="3" id="KW-1185">Reference proteome</keyword>
<sequence length="270" mass="27891">MTLMPEGAVVVKRIALAAVMAVAVAGALSSCVRLVQNSFDDRHEVTETVSTVRLQNGSGNVVVRSRDGAGSTEVRRKVEYPKDADKPTGVTHRLEGDTLVLDGCGNRCSVNYEVTVPSKDVKILGDNSSGDVTLDGVASVEISVGSGNATVRNVAGVVRVDNGSGDVIGSDIGGEFNGKVGSGDIRLSKMSGPVMVDNNSGNIDVEMAAVRPVRAEAGSGNVNVRVPQGAYRVEVEAGSGDKNIDVKSDPNASVELVLRSNSGDLTLRAA</sequence>